<proteinExistence type="inferred from homology"/>
<gene>
    <name evidence="2" type="ORF">NC653_009790</name>
</gene>
<dbReference type="EMBL" id="JAQIZT010000003">
    <property type="protein sequence ID" value="KAJ7005080.1"/>
    <property type="molecule type" value="Genomic_DNA"/>
</dbReference>
<dbReference type="GO" id="GO:0048046">
    <property type="term" value="C:apoplast"/>
    <property type="evidence" value="ECO:0007669"/>
    <property type="project" value="UniProtKB-SubCell"/>
</dbReference>
<sequence length="59" mass="6407">MYVFASQHECGLLMVLSFAFVEGMYNGSALSILGHNPVFDNARLLEVAVFSGSLEAIHC</sequence>
<organism evidence="2 3">
    <name type="scientific">Populus alba x Populus x berolinensis</name>
    <dbReference type="NCBI Taxonomy" id="444605"/>
    <lineage>
        <taxon>Eukaryota</taxon>
        <taxon>Viridiplantae</taxon>
        <taxon>Streptophyta</taxon>
        <taxon>Embryophyta</taxon>
        <taxon>Tracheophyta</taxon>
        <taxon>Spermatophyta</taxon>
        <taxon>Magnoliopsida</taxon>
        <taxon>eudicotyledons</taxon>
        <taxon>Gunneridae</taxon>
        <taxon>Pentapetalae</taxon>
        <taxon>rosids</taxon>
        <taxon>fabids</taxon>
        <taxon>Malpighiales</taxon>
        <taxon>Salicaceae</taxon>
        <taxon>Saliceae</taxon>
        <taxon>Populus</taxon>
    </lineage>
</organism>
<evidence type="ECO:0000313" key="3">
    <source>
        <dbReference type="Proteomes" id="UP001164929"/>
    </source>
</evidence>
<dbReference type="InterPro" id="IPR004265">
    <property type="entry name" value="Dirigent"/>
</dbReference>
<evidence type="ECO:0000256" key="1">
    <source>
        <dbReference type="RuleBase" id="RU363099"/>
    </source>
</evidence>
<evidence type="ECO:0000313" key="2">
    <source>
        <dbReference type="EMBL" id="KAJ7005080.1"/>
    </source>
</evidence>
<comment type="subcellular location">
    <subcellularLocation>
        <location evidence="1">Secreted</location>
        <location evidence="1">Extracellular space</location>
        <location evidence="1">Apoplast</location>
    </subcellularLocation>
</comment>
<comment type="subunit">
    <text evidence="1">Homodimer.</text>
</comment>
<name>A0AAD6RB26_9ROSI</name>
<keyword evidence="1" id="KW-0052">Apoplast</keyword>
<dbReference type="Proteomes" id="UP001164929">
    <property type="component" value="Chromosome 3"/>
</dbReference>
<reference evidence="2" key="1">
    <citation type="journal article" date="2023" name="Mol. Ecol. Resour.">
        <title>Chromosome-level genome assembly of a triploid poplar Populus alba 'Berolinensis'.</title>
        <authorList>
            <person name="Chen S."/>
            <person name="Yu Y."/>
            <person name="Wang X."/>
            <person name="Wang S."/>
            <person name="Zhang T."/>
            <person name="Zhou Y."/>
            <person name="He R."/>
            <person name="Meng N."/>
            <person name="Wang Y."/>
            <person name="Liu W."/>
            <person name="Liu Z."/>
            <person name="Liu J."/>
            <person name="Guo Q."/>
            <person name="Huang H."/>
            <person name="Sederoff R.R."/>
            <person name="Wang G."/>
            <person name="Qu G."/>
            <person name="Chen S."/>
        </authorList>
    </citation>
    <scope>NUCLEOTIDE SEQUENCE</scope>
    <source>
        <strain evidence="2">SC-2020</strain>
    </source>
</reference>
<comment type="function">
    <text evidence="1">Dirigent proteins impart stereoselectivity on the phenoxy radical-coupling reaction, yielding optically active lignans from two molecules of coniferyl alcohol in the biosynthesis of lignans, flavonolignans, and alkaloids and thus plays a central role in plant secondary metabolism.</text>
</comment>
<dbReference type="PANTHER" id="PTHR21495">
    <property type="entry name" value="NUCLEOPORIN-RELATED"/>
    <property type="match status" value="1"/>
</dbReference>
<dbReference type="Pfam" id="PF03018">
    <property type="entry name" value="Dirigent"/>
    <property type="match status" value="1"/>
</dbReference>
<comment type="similarity">
    <text evidence="1">Belongs to the plant dirigent protein family.</text>
</comment>
<keyword evidence="3" id="KW-1185">Reference proteome</keyword>
<comment type="caution">
    <text evidence="2">The sequence shown here is derived from an EMBL/GenBank/DDBJ whole genome shotgun (WGS) entry which is preliminary data.</text>
</comment>
<dbReference type="AlphaFoldDB" id="A0AAD6RB26"/>
<protein>
    <recommendedName>
        <fullName evidence="1">Dirigent protein</fullName>
    </recommendedName>
</protein>
<keyword evidence="1" id="KW-0964">Secreted</keyword>
<accession>A0AAD6RB26</accession>